<dbReference type="EMBL" id="QBKU01000009">
    <property type="protein sequence ID" value="PTX73009.1"/>
    <property type="molecule type" value="Genomic_DNA"/>
</dbReference>
<evidence type="ECO:0000313" key="2">
    <source>
        <dbReference type="Proteomes" id="UP000244092"/>
    </source>
</evidence>
<dbReference type="OrthoDB" id="7659348at2"/>
<protein>
    <submittedName>
        <fullName evidence="1">Uncharacterized protein</fullName>
    </submittedName>
</protein>
<dbReference type="RefSeq" id="WP_025046580.1">
    <property type="nucleotide sequence ID" value="NZ_QBKU01000009.1"/>
</dbReference>
<dbReference type="AlphaFoldDB" id="A0A2T6CBX8"/>
<organism evidence="1 2">
    <name type="scientific">Sulfitobacter mediterraneus</name>
    <dbReference type="NCBI Taxonomy" id="83219"/>
    <lineage>
        <taxon>Bacteria</taxon>
        <taxon>Pseudomonadati</taxon>
        <taxon>Pseudomonadota</taxon>
        <taxon>Alphaproteobacteria</taxon>
        <taxon>Rhodobacterales</taxon>
        <taxon>Roseobacteraceae</taxon>
        <taxon>Sulfitobacter</taxon>
    </lineage>
</organism>
<sequence>MQTDWILDVLADLKTFAMSSDLPKLAAQLDNSAVVAVAEISALQERRLILGHDNDKEIKSRPQGTGLR</sequence>
<proteinExistence type="predicted"/>
<comment type="caution">
    <text evidence="1">The sequence shown here is derived from an EMBL/GenBank/DDBJ whole genome shotgun (WGS) entry which is preliminary data.</text>
</comment>
<gene>
    <name evidence="1" type="ORF">C8N31_10995</name>
</gene>
<accession>A0A2T6CBX8</accession>
<reference evidence="1 2" key="1">
    <citation type="submission" date="2018-04" db="EMBL/GenBank/DDBJ databases">
        <title>Genomic Encyclopedia of Archaeal and Bacterial Type Strains, Phase II (KMG-II): from individual species to whole genera.</title>
        <authorList>
            <person name="Goeker M."/>
        </authorList>
    </citation>
    <scope>NUCLEOTIDE SEQUENCE [LARGE SCALE GENOMIC DNA]</scope>
    <source>
        <strain evidence="1 2">DSM 12244</strain>
    </source>
</reference>
<name>A0A2T6CBX8_9RHOB</name>
<evidence type="ECO:0000313" key="1">
    <source>
        <dbReference type="EMBL" id="PTX73009.1"/>
    </source>
</evidence>
<dbReference type="Proteomes" id="UP000244092">
    <property type="component" value="Unassembled WGS sequence"/>
</dbReference>